<dbReference type="Gene3D" id="3.90.79.10">
    <property type="entry name" value="Nucleoside Triphosphate Pyrophosphohydrolase"/>
    <property type="match status" value="1"/>
</dbReference>
<dbReference type="GO" id="GO:0009132">
    <property type="term" value="P:nucleoside diphosphate metabolic process"/>
    <property type="evidence" value="ECO:0007669"/>
    <property type="project" value="InterPro"/>
</dbReference>
<gene>
    <name evidence="9" type="ORF">H0194_06610</name>
</gene>
<dbReference type="PANTHER" id="PTHR12992:SF11">
    <property type="entry name" value="MITOCHONDRIAL COENZYME A DIPHOSPHATASE NUDT8"/>
    <property type="match status" value="1"/>
</dbReference>
<comment type="cofactor">
    <cofactor evidence="1">
        <name>Mn(2+)</name>
        <dbReference type="ChEBI" id="CHEBI:29035"/>
    </cofactor>
</comment>
<dbReference type="PANTHER" id="PTHR12992">
    <property type="entry name" value="NUDIX HYDROLASE"/>
    <property type="match status" value="1"/>
</dbReference>
<sequence>MAGENTTLRPSAAPDWLRPALGAAGSDMNELLRGRGPRAGAKRAAAVLIAMTGDSLDEAEVLLTHRSPSMRSHSGQIAFPGGRIDPRDTGPVDAALREATEETGLDRAAVTPLVTFEELYIAVTGNPVYPVLAHWHTPAEVGVASPDETDDVFLAPLPDLIAPTNRLMVGYGGWAGPAFWHRGYLIWGFTGVVLSSLIEYAGWEDPWDRDTVADVTEIVGRSRNNEVIR</sequence>
<evidence type="ECO:0000256" key="6">
    <source>
        <dbReference type="ARBA" id="ARBA00022842"/>
    </source>
</evidence>
<evidence type="ECO:0000256" key="4">
    <source>
        <dbReference type="ARBA" id="ARBA00022723"/>
    </source>
</evidence>
<reference evidence="9 10" key="1">
    <citation type="submission" date="2020-07" db="EMBL/GenBank/DDBJ databases">
        <title>Complete genome and description of Corynebacterium incognita strain Marseille-Q3630 sp. nov.</title>
        <authorList>
            <person name="Boxberger M."/>
        </authorList>
    </citation>
    <scope>NUCLEOTIDE SEQUENCE [LARGE SCALE GENOMIC DNA]</scope>
    <source>
        <strain evidence="9 10">Marseille-Q3630</strain>
    </source>
</reference>
<comment type="cofactor">
    <cofactor evidence="2">
        <name>Mg(2+)</name>
        <dbReference type="ChEBI" id="CHEBI:18420"/>
    </cofactor>
</comment>
<dbReference type="AlphaFoldDB" id="A0A7G7CME8"/>
<dbReference type="EMBL" id="CP059404">
    <property type="protein sequence ID" value="QNE88764.1"/>
    <property type="molecule type" value="Genomic_DNA"/>
</dbReference>
<evidence type="ECO:0000256" key="7">
    <source>
        <dbReference type="ARBA" id="ARBA00023211"/>
    </source>
</evidence>
<dbReference type="Pfam" id="PF00293">
    <property type="entry name" value="NUDIX"/>
    <property type="match status" value="1"/>
</dbReference>
<evidence type="ECO:0000259" key="8">
    <source>
        <dbReference type="PROSITE" id="PS51462"/>
    </source>
</evidence>
<dbReference type="SUPFAM" id="SSF55811">
    <property type="entry name" value="Nudix"/>
    <property type="match status" value="1"/>
</dbReference>
<keyword evidence="4" id="KW-0479">Metal-binding</keyword>
<dbReference type="InterPro" id="IPR045121">
    <property type="entry name" value="CoAse"/>
</dbReference>
<name>A0A7G7CME8_9CORY</name>
<dbReference type="GO" id="GO:0000287">
    <property type="term" value="F:magnesium ion binding"/>
    <property type="evidence" value="ECO:0007669"/>
    <property type="project" value="InterPro"/>
</dbReference>
<evidence type="ECO:0000256" key="1">
    <source>
        <dbReference type="ARBA" id="ARBA00001936"/>
    </source>
</evidence>
<keyword evidence="10" id="KW-1185">Reference proteome</keyword>
<keyword evidence="6" id="KW-0460">Magnesium</keyword>
<protein>
    <submittedName>
        <fullName evidence="9">CoA pyrophosphatase</fullName>
    </submittedName>
</protein>
<evidence type="ECO:0000313" key="10">
    <source>
        <dbReference type="Proteomes" id="UP000515743"/>
    </source>
</evidence>
<keyword evidence="5" id="KW-0378">Hydrolase</keyword>
<evidence type="ECO:0000256" key="3">
    <source>
        <dbReference type="ARBA" id="ARBA00006506"/>
    </source>
</evidence>
<dbReference type="CDD" id="cd03426">
    <property type="entry name" value="NUDIX_CoAse_Nudt7"/>
    <property type="match status" value="1"/>
</dbReference>
<dbReference type="GO" id="GO:0010945">
    <property type="term" value="F:coenzyme A diphosphatase activity"/>
    <property type="evidence" value="ECO:0007669"/>
    <property type="project" value="InterPro"/>
</dbReference>
<keyword evidence="7" id="KW-0464">Manganese</keyword>
<proteinExistence type="inferred from homology"/>
<evidence type="ECO:0000256" key="5">
    <source>
        <dbReference type="ARBA" id="ARBA00022801"/>
    </source>
</evidence>
<dbReference type="PROSITE" id="PS01293">
    <property type="entry name" value="NUDIX_COA"/>
    <property type="match status" value="1"/>
</dbReference>
<dbReference type="PROSITE" id="PS51462">
    <property type="entry name" value="NUDIX"/>
    <property type="match status" value="1"/>
</dbReference>
<feature type="domain" description="Nudix hydrolase" evidence="8">
    <location>
        <begin position="40"/>
        <end position="181"/>
    </location>
</feature>
<dbReference type="GO" id="GO:0030145">
    <property type="term" value="F:manganese ion binding"/>
    <property type="evidence" value="ECO:0007669"/>
    <property type="project" value="InterPro"/>
</dbReference>
<organism evidence="9 10">
    <name type="scientific">Corynebacterium incognita</name>
    <dbReference type="NCBI Taxonomy" id="2754725"/>
    <lineage>
        <taxon>Bacteria</taxon>
        <taxon>Bacillati</taxon>
        <taxon>Actinomycetota</taxon>
        <taxon>Actinomycetes</taxon>
        <taxon>Mycobacteriales</taxon>
        <taxon>Corynebacteriaceae</taxon>
        <taxon>Corynebacterium</taxon>
    </lineage>
</organism>
<dbReference type="Proteomes" id="UP000515743">
    <property type="component" value="Chromosome"/>
</dbReference>
<dbReference type="InterPro" id="IPR015797">
    <property type="entry name" value="NUDIX_hydrolase-like_dom_sf"/>
</dbReference>
<dbReference type="KEGG" id="cik:H0194_06610"/>
<dbReference type="InterPro" id="IPR000086">
    <property type="entry name" value="NUDIX_hydrolase_dom"/>
</dbReference>
<comment type="similarity">
    <text evidence="3">Belongs to the Nudix hydrolase family. PCD1 subfamily.</text>
</comment>
<evidence type="ECO:0000256" key="2">
    <source>
        <dbReference type="ARBA" id="ARBA00001946"/>
    </source>
</evidence>
<dbReference type="RefSeq" id="WP_185175154.1">
    <property type="nucleotide sequence ID" value="NZ_CP059404.1"/>
</dbReference>
<dbReference type="InterPro" id="IPR000059">
    <property type="entry name" value="NUDIX_hydrolase_NudL_CS"/>
</dbReference>
<accession>A0A7G7CME8</accession>
<evidence type="ECO:0000313" key="9">
    <source>
        <dbReference type="EMBL" id="QNE88764.1"/>
    </source>
</evidence>